<evidence type="ECO:0000313" key="2">
    <source>
        <dbReference type="Proteomes" id="UP000187455"/>
    </source>
</evidence>
<gene>
    <name evidence="1" type="ORF">AYI68_g4664</name>
</gene>
<dbReference type="Proteomes" id="UP000187455">
    <property type="component" value="Unassembled WGS sequence"/>
</dbReference>
<organism evidence="1 2">
    <name type="scientific">Smittium mucronatum</name>
    <dbReference type="NCBI Taxonomy" id="133383"/>
    <lineage>
        <taxon>Eukaryota</taxon>
        <taxon>Fungi</taxon>
        <taxon>Fungi incertae sedis</taxon>
        <taxon>Zoopagomycota</taxon>
        <taxon>Kickxellomycotina</taxon>
        <taxon>Harpellomycetes</taxon>
        <taxon>Harpellales</taxon>
        <taxon>Legeriomycetaceae</taxon>
        <taxon>Smittium</taxon>
    </lineage>
</organism>
<proteinExistence type="predicted"/>
<evidence type="ECO:0000313" key="1">
    <source>
        <dbReference type="EMBL" id="OLY81231.1"/>
    </source>
</evidence>
<dbReference type="OrthoDB" id="5618901at2759"/>
<name>A0A1R0GWF4_9FUNG</name>
<accession>A0A1R0GWF4</accession>
<reference evidence="1 2" key="1">
    <citation type="journal article" date="2016" name="Mol. Biol. Evol.">
        <title>Genome-Wide Survey of Gut Fungi (Harpellales) Reveals the First Horizontally Transferred Ubiquitin Gene from a Mosquito Host.</title>
        <authorList>
            <person name="Wang Y."/>
            <person name="White M.M."/>
            <person name="Kvist S."/>
            <person name="Moncalvo J.M."/>
        </authorList>
    </citation>
    <scope>NUCLEOTIDE SEQUENCE [LARGE SCALE GENOMIC DNA]</scope>
    <source>
        <strain evidence="1 2">ALG-7-W6</strain>
    </source>
</reference>
<keyword evidence="2" id="KW-1185">Reference proteome</keyword>
<sequence>MNEYISTLNRQNKLLNWEISESFSGGSISQINFIKEYNSSEFDIKPLSTFQSSLALWLDKREHVDSKITLSFPSPGSSKTLSQSHSFSIYLIYQFHRHFSSNLLSDLSRFSIIPEIKAFKMKMLKIRELFKINQSLGIVRNSVCFLNTSSTPDLYFPKGSIGIDGPFIFIISEISDFNYAICNWLFPSSTHSSDVPLSFISKLTEELTS</sequence>
<comment type="caution">
    <text evidence="1">The sequence shown here is derived from an EMBL/GenBank/DDBJ whole genome shotgun (WGS) entry which is preliminary data.</text>
</comment>
<dbReference type="AlphaFoldDB" id="A0A1R0GWF4"/>
<protein>
    <submittedName>
        <fullName evidence="1">Uncharacterized protein</fullName>
    </submittedName>
</protein>
<dbReference type="EMBL" id="LSSL01002650">
    <property type="protein sequence ID" value="OLY81231.1"/>
    <property type="molecule type" value="Genomic_DNA"/>
</dbReference>